<evidence type="ECO:0000256" key="1">
    <source>
        <dbReference type="SAM" id="Phobius"/>
    </source>
</evidence>
<organism evidence="2 3">
    <name type="scientific">Smittium culicis</name>
    <dbReference type="NCBI Taxonomy" id="133412"/>
    <lineage>
        <taxon>Eukaryota</taxon>
        <taxon>Fungi</taxon>
        <taxon>Fungi incertae sedis</taxon>
        <taxon>Zoopagomycota</taxon>
        <taxon>Kickxellomycotina</taxon>
        <taxon>Harpellomycetes</taxon>
        <taxon>Harpellales</taxon>
        <taxon>Legeriomycetaceae</taxon>
        <taxon>Smittium</taxon>
    </lineage>
</organism>
<dbReference type="AlphaFoldDB" id="A0A1R1YEU6"/>
<name>A0A1R1YEU6_9FUNG</name>
<gene>
    <name evidence="2" type="ORF">AYI70_g1065</name>
</gene>
<sequence>MRQLLYLLLLLPPLRLPIPVLIGAIVVLGYFFIKFEFGVLYNDPGSILYPFAFRFKVSLLCRACPKVAVFNKLPLSKLFAFLSSKSSFFECRSIINSAFEASSIFFWYNKSASEKSLNIDFTILVSSSDRFALFASIVK</sequence>
<dbReference type="Proteomes" id="UP000187283">
    <property type="component" value="Unassembled WGS sequence"/>
</dbReference>
<keyword evidence="1" id="KW-0472">Membrane</keyword>
<keyword evidence="3" id="KW-1185">Reference proteome</keyword>
<keyword evidence="1" id="KW-0812">Transmembrane</keyword>
<evidence type="ECO:0000313" key="3">
    <source>
        <dbReference type="Proteomes" id="UP000187283"/>
    </source>
</evidence>
<protein>
    <submittedName>
        <fullName evidence="2">Uncharacterized protein</fullName>
    </submittedName>
</protein>
<dbReference type="EMBL" id="LSSN01000209">
    <property type="protein sequence ID" value="OMJ25186.1"/>
    <property type="molecule type" value="Genomic_DNA"/>
</dbReference>
<evidence type="ECO:0000313" key="2">
    <source>
        <dbReference type="EMBL" id="OMJ25186.1"/>
    </source>
</evidence>
<comment type="caution">
    <text evidence="2">The sequence shown here is derived from an EMBL/GenBank/DDBJ whole genome shotgun (WGS) entry which is preliminary data.</text>
</comment>
<keyword evidence="1" id="KW-1133">Transmembrane helix</keyword>
<proteinExistence type="predicted"/>
<accession>A0A1R1YEU6</accession>
<feature type="transmembrane region" description="Helical" evidence="1">
    <location>
        <begin position="14"/>
        <end position="33"/>
    </location>
</feature>
<reference evidence="2 3" key="1">
    <citation type="submission" date="2017-01" db="EMBL/GenBank/DDBJ databases">
        <authorList>
            <person name="Mah S.A."/>
            <person name="Swanson W.J."/>
            <person name="Moy G.W."/>
            <person name="Vacquier V.D."/>
        </authorList>
    </citation>
    <scope>NUCLEOTIDE SEQUENCE [LARGE SCALE GENOMIC DNA]</scope>
    <source>
        <strain evidence="2 3">GSMNP</strain>
    </source>
</reference>